<accession>A0ABR3QVN5</accession>
<proteinExistence type="predicted"/>
<name>A0ABR3QVN5_9PLEO</name>
<protein>
    <submittedName>
        <fullName evidence="1">Uncharacterized protein</fullName>
    </submittedName>
</protein>
<evidence type="ECO:0000313" key="1">
    <source>
        <dbReference type="EMBL" id="KAL1595964.1"/>
    </source>
</evidence>
<dbReference type="EMBL" id="JAKJXO020000015">
    <property type="protein sequence ID" value="KAL1595964.1"/>
    <property type="molecule type" value="Genomic_DNA"/>
</dbReference>
<organism evidence="1 2">
    <name type="scientific">Paraconiothyrium brasiliense</name>
    <dbReference type="NCBI Taxonomy" id="300254"/>
    <lineage>
        <taxon>Eukaryota</taxon>
        <taxon>Fungi</taxon>
        <taxon>Dikarya</taxon>
        <taxon>Ascomycota</taxon>
        <taxon>Pezizomycotina</taxon>
        <taxon>Dothideomycetes</taxon>
        <taxon>Pleosporomycetidae</taxon>
        <taxon>Pleosporales</taxon>
        <taxon>Massarineae</taxon>
        <taxon>Didymosphaeriaceae</taxon>
        <taxon>Paraconiothyrium</taxon>
    </lineage>
</organism>
<sequence>MPGSSDPNIMICDQYGGPRLEPVHLPLARALILLDVEMLRRVQKFYQKRTLPADDARKAKAGPLLKDCNDAMRQWKEINSGKRQFSHSYLKNGHFDRIWAEGLRIITEALRRNQPSNNQSQKQSFERILHKCDTLASELMSQMVDVAHQGLLDATVFWSIQARWLRLDEVLNWYYDLCNLDADESEQRVSRVSPTWLVDN</sequence>
<evidence type="ECO:0000313" key="2">
    <source>
        <dbReference type="Proteomes" id="UP001521785"/>
    </source>
</evidence>
<keyword evidence="2" id="KW-1185">Reference proteome</keyword>
<reference evidence="1 2" key="1">
    <citation type="submission" date="2024-02" db="EMBL/GenBank/DDBJ databases">
        <title>De novo assembly and annotation of 12 fungi associated with fruit tree decline syndrome in Ontario, Canada.</title>
        <authorList>
            <person name="Sulman M."/>
            <person name="Ellouze W."/>
            <person name="Ilyukhin E."/>
        </authorList>
    </citation>
    <scope>NUCLEOTIDE SEQUENCE [LARGE SCALE GENOMIC DNA]</scope>
    <source>
        <strain evidence="1 2">M42-189</strain>
    </source>
</reference>
<gene>
    <name evidence="1" type="ORF">SLS60_009654</name>
</gene>
<comment type="caution">
    <text evidence="1">The sequence shown here is derived from an EMBL/GenBank/DDBJ whole genome shotgun (WGS) entry which is preliminary data.</text>
</comment>
<dbReference type="Proteomes" id="UP001521785">
    <property type="component" value="Unassembled WGS sequence"/>
</dbReference>